<reference evidence="3" key="1">
    <citation type="submission" date="2020-09" db="EMBL/GenBank/DDBJ databases">
        <title>Genome seq and assembly of Tianweitania sp.</title>
        <authorList>
            <person name="Chhetri G."/>
        </authorList>
    </citation>
    <scope>NUCLEOTIDE SEQUENCE</scope>
    <source>
        <strain evidence="3">Rool2</strain>
    </source>
</reference>
<accession>A0A8J6PZL6</accession>
<dbReference type="PANTHER" id="PTHR43476">
    <property type="entry name" value="3-(3-HYDROXY-PHENYL)PROPIONATE/3-HYDROXYCINNAMIC ACID HYDROXYLASE"/>
    <property type="match status" value="1"/>
</dbReference>
<dbReference type="Gene3D" id="3.30.70.2450">
    <property type="match status" value="1"/>
</dbReference>
<name>A0A8J6PZL6_9HYPH</name>
<dbReference type="PANTHER" id="PTHR43476:SF3">
    <property type="entry name" value="FAD-BINDING MONOOXYGENASE"/>
    <property type="match status" value="1"/>
</dbReference>
<dbReference type="Gene3D" id="3.50.50.60">
    <property type="entry name" value="FAD/NAD(P)-binding domain"/>
    <property type="match status" value="1"/>
</dbReference>
<protein>
    <submittedName>
        <fullName evidence="3">Bifunctional 3-(3-hydroxy-phenyl)propionate/3-hydroxycinnamic acid hydroxylase</fullName>
    </submittedName>
</protein>
<dbReference type="GO" id="GO:0071949">
    <property type="term" value="F:FAD binding"/>
    <property type="evidence" value="ECO:0007669"/>
    <property type="project" value="InterPro"/>
</dbReference>
<organism evidence="3 4">
    <name type="scientific">Oryzicola mucosus</name>
    <dbReference type="NCBI Taxonomy" id="2767425"/>
    <lineage>
        <taxon>Bacteria</taxon>
        <taxon>Pseudomonadati</taxon>
        <taxon>Pseudomonadota</taxon>
        <taxon>Alphaproteobacteria</taxon>
        <taxon>Hyphomicrobiales</taxon>
        <taxon>Phyllobacteriaceae</taxon>
        <taxon>Oryzicola</taxon>
    </lineage>
</organism>
<evidence type="ECO:0000256" key="1">
    <source>
        <dbReference type="ARBA" id="ARBA00023002"/>
    </source>
</evidence>
<comment type="caution">
    <text evidence="3">The sequence shown here is derived from an EMBL/GenBank/DDBJ whole genome shotgun (WGS) entry which is preliminary data.</text>
</comment>
<dbReference type="InterPro" id="IPR036188">
    <property type="entry name" value="FAD/NAD-bd_sf"/>
</dbReference>
<evidence type="ECO:0000313" key="4">
    <source>
        <dbReference type="Proteomes" id="UP000643405"/>
    </source>
</evidence>
<dbReference type="RefSeq" id="WP_188166649.1">
    <property type="nucleotide sequence ID" value="NZ_JACVVX010000010.1"/>
</dbReference>
<dbReference type="InterPro" id="IPR002938">
    <property type="entry name" value="FAD-bd"/>
</dbReference>
<dbReference type="NCBIfam" id="NF004829">
    <property type="entry name" value="PRK06183.1-3"/>
    <property type="match status" value="1"/>
</dbReference>
<feature type="domain" description="FAD-binding" evidence="2">
    <location>
        <begin position="8"/>
        <end position="341"/>
    </location>
</feature>
<proteinExistence type="predicted"/>
<gene>
    <name evidence="3" type="ORF">ICI42_21450</name>
</gene>
<dbReference type="SUPFAM" id="SSF51905">
    <property type="entry name" value="FAD/NAD(P)-binding domain"/>
    <property type="match status" value="1"/>
</dbReference>
<dbReference type="InterPro" id="IPR050631">
    <property type="entry name" value="PheA/TfdB_FAD_monoxygenase"/>
</dbReference>
<dbReference type="AlphaFoldDB" id="A0A8J6PZL6"/>
<dbReference type="PRINTS" id="PR00420">
    <property type="entry name" value="RNGMNOXGNASE"/>
</dbReference>
<evidence type="ECO:0000313" key="3">
    <source>
        <dbReference type="EMBL" id="MBD0417212.1"/>
    </source>
</evidence>
<keyword evidence="4" id="KW-1185">Reference proteome</keyword>
<sequence length="545" mass="60233">MPAYPTHVPVVIVGAGPTGLTAANLLSTYGVDVIVLDREPGPMDLPRAIVVDDEGARTLQVFGLDKTYLASTIRAVGSKYFDDAGNCLAETGAGPETYGFAKRQYIYQPELETALRNRLDEQAQGRLFYGSEVTDVEDCDGTTVVSVIDRYGVRHRIETEWVLACDGGRSPIRERLGIAMSGQTYEQDWIVLDMVDDPDASRYSKFFCSSVRPTVSVPAPGQGRRYEFMLLPGETREQVLADDFLADLLKPFRPFRREDLIRKTVYRFHARIADRFREGRVLLLGDAAHLTPPFAGQGMNAGLRDAHNVAWKIATAVKGGASASILDSYEAERRKPAWDMILVAVTMGDFVMPADAEKLRFRDMLLAALEPFPNVRDYLIHMRFKPKPRYQTGLFLDLDRPDFEGSLVGEMLPQPRVPAEVGLVALDERLGVGFALVTQSDDAYQAAMCVQQKSLLGLPLSHVWLDRAALGGRDGGAWMRRDAVARPLLTHRDQVMLVRPDRYCAAVFDPAELATGLRRYEALFSAVSRASSPAIKPAAAFSASP</sequence>
<keyword evidence="1" id="KW-0560">Oxidoreductase</keyword>
<evidence type="ECO:0000259" key="2">
    <source>
        <dbReference type="Pfam" id="PF01494"/>
    </source>
</evidence>
<dbReference type="GO" id="GO:0008688">
    <property type="term" value="F:3-(3-hydroxyphenyl)propionate hydroxylase activity"/>
    <property type="evidence" value="ECO:0007669"/>
    <property type="project" value="TreeGrafter"/>
</dbReference>
<dbReference type="EMBL" id="JACVVX010000010">
    <property type="protein sequence ID" value="MBD0417212.1"/>
    <property type="molecule type" value="Genomic_DNA"/>
</dbReference>
<dbReference type="Proteomes" id="UP000643405">
    <property type="component" value="Unassembled WGS sequence"/>
</dbReference>
<dbReference type="Pfam" id="PF01494">
    <property type="entry name" value="FAD_binding_3"/>
    <property type="match status" value="1"/>
</dbReference>
<dbReference type="GO" id="GO:0019622">
    <property type="term" value="P:3-(3-hydroxy)phenylpropionate catabolic process"/>
    <property type="evidence" value="ECO:0007669"/>
    <property type="project" value="TreeGrafter"/>
</dbReference>